<protein>
    <submittedName>
        <fullName evidence="1">Zinc finger BED domain-containing protein 4</fullName>
    </submittedName>
</protein>
<comment type="caution">
    <text evidence="1">The sequence shown here is derived from an EMBL/GenBank/DDBJ whole genome shotgun (WGS) entry which is preliminary data.</text>
</comment>
<accession>A0A4C1V7R9</accession>
<dbReference type="InterPro" id="IPR052865">
    <property type="entry name" value="Zinc_finger_BED"/>
</dbReference>
<keyword evidence="2" id="KW-1185">Reference proteome</keyword>
<dbReference type="STRING" id="151549.A0A4C1V7R9"/>
<dbReference type="OrthoDB" id="117690at2759"/>
<evidence type="ECO:0000313" key="2">
    <source>
        <dbReference type="Proteomes" id="UP000299102"/>
    </source>
</evidence>
<gene>
    <name evidence="1" type="primary">Zbed4</name>
    <name evidence="1" type="ORF">EVAR_85320_1</name>
</gene>
<name>A0A4C1V7R9_EUMVA</name>
<organism evidence="1 2">
    <name type="scientific">Eumeta variegata</name>
    <name type="common">Bagworm moth</name>
    <name type="synonym">Eumeta japonica</name>
    <dbReference type="NCBI Taxonomy" id="151549"/>
    <lineage>
        <taxon>Eukaryota</taxon>
        <taxon>Metazoa</taxon>
        <taxon>Ecdysozoa</taxon>
        <taxon>Arthropoda</taxon>
        <taxon>Hexapoda</taxon>
        <taxon>Insecta</taxon>
        <taxon>Pterygota</taxon>
        <taxon>Neoptera</taxon>
        <taxon>Endopterygota</taxon>
        <taxon>Lepidoptera</taxon>
        <taxon>Glossata</taxon>
        <taxon>Ditrysia</taxon>
        <taxon>Tineoidea</taxon>
        <taxon>Psychidae</taxon>
        <taxon>Oiketicinae</taxon>
        <taxon>Eumeta</taxon>
    </lineage>
</organism>
<dbReference type="PANTHER" id="PTHR47241:SF1">
    <property type="entry name" value="BED-TYPE DOMAIN-CONTAINING PROTEIN"/>
    <property type="match status" value="1"/>
</dbReference>
<dbReference type="EMBL" id="BGZK01000290">
    <property type="protein sequence ID" value="GBP34600.1"/>
    <property type="molecule type" value="Genomic_DNA"/>
</dbReference>
<proteinExistence type="predicted"/>
<dbReference type="SUPFAM" id="SSF53098">
    <property type="entry name" value="Ribonuclease H-like"/>
    <property type="match status" value="1"/>
</dbReference>
<evidence type="ECO:0000313" key="1">
    <source>
        <dbReference type="EMBL" id="GBP34600.1"/>
    </source>
</evidence>
<dbReference type="AlphaFoldDB" id="A0A4C1V7R9"/>
<reference evidence="1 2" key="1">
    <citation type="journal article" date="2019" name="Commun. Biol.">
        <title>The bagworm genome reveals a unique fibroin gene that provides high tensile strength.</title>
        <authorList>
            <person name="Kono N."/>
            <person name="Nakamura H."/>
            <person name="Ohtoshi R."/>
            <person name="Tomita M."/>
            <person name="Numata K."/>
            <person name="Arakawa K."/>
        </authorList>
    </citation>
    <scope>NUCLEOTIDE SEQUENCE [LARGE SCALE GENOMIC DNA]</scope>
</reference>
<dbReference type="GO" id="GO:0005634">
    <property type="term" value="C:nucleus"/>
    <property type="evidence" value="ECO:0007669"/>
    <property type="project" value="TreeGrafter"/>
</dbReference>
<sequence>MITSKDTSLRWDSTLQVLRRLLEQRVALQVSTSYNLKAELTTEEWIMMEKVVNILRYFEEPTKSISKSTATLSDAIPLINSLRKLLENMRGSSPREEENISQKLAGDLLMALNERFKDLKMKRHIA</sequence>
<dbReference type="PANTHER" id="PTHR47241">
    <property type="entry name" value="FINGER PROTEIN, PUTATIVE-RELATED"/>
    <property type="match status" value="1"/>
</dbReference>
<dbReference type="Proteomes" id="UP000299102">
    <property type="component" value="Unassembled WGS sequence"/>
</dbReference>
<dbReference type="InterPro" id="IPR012337">
    <property type="entry name" value="RNaseH-like_sf"/>
</dbReference>